<organism evidence="3 4">
    <name type="scientific">Lagenidium giganteum</name>
    <dbReference type="NCBI Taxonomy" id="4803"/>
    <lineage>
        <taxon>Eukaryota</taxon>
        <taxon>Sar</taxon>
        <taxon>Stramenopiles</taxon>
        <taxon>Oomycota</taxon>
        <taxon>Peronosporomycetes</taxon>
        <taxon>Pythiales</taxon>
        <taxon>Pythiaceae</taxon>
    </lineage>
</organism>
<keyword evidence="1" id="KW-1133">Transmembrane helix</keyword>
<dbReference type="InterPro" id="IPR036388">
    <property type="entry name" value="WH-like_DNA-bd_sf"/>
</dbReference>
<comment type="caution">
    <text evidence="3">The sequence shown here is derived from an EMBL/GenBank/DDBJ whole genome shotgun (WGS) entry which is preliminary data.</text>
</comment>
<evidence type="ECO:0000313" key="3">
    <source>
        <dbReference type="EMBL" id="DAZ97550.1"/>
    </source>
</evidence>
<reference evidence="3" key="2">
    <citation type="journal article" date="2023" name="Microbiol Resour">
        <title>Decontamination and Annotation of the Draft Genome Sequence of the Oomycete Lagenidium giganteum ARSEF 373.</title>
        <authorList>
            <person name="Morgan W.R."/>
            <person name="Tartar A."/>
        </authorList>
    </citation>
    <scope>NUCLEOTIDE SEQUENCE</scope>
    <source>
        <strain evidence="3">ARSEF 373</strain>
    </source>
</reference>
<evidence type="ECO:0000256" key="1">
    <source>
        <dbReference type="SAM" id="Phobius"/>
    </source>
</evidence>
<dbReference type="EMBL" id="DAKRPA010000132">
    <property type="protein sequence ID" value="DAZ97550.1"/>
    <property type="molecule type" value="Genomic_DNA"/>
</dbReference>
<evidence type="ECO:0000313" key="4">
    <source>
        <dbReference type="Proteomes" id="UP001146120"/>
    </source>
</evidence>
<proteinExistence type="predicted"/>
<sequence length="198" mass="22261">GPRVTHTQPWTLRKITPSARAPSFSELRLLALQYGLLFVCFGFVDNAVMILASLGGVVDDLYPRVGLQVPLLILEQIQKTSAYSQREIAKRVNRSNTVVANFLRDPARYGTAHCQGKPPVLSKRDKRRNGRAISNSGTSIARIKHDLEIDVSLITLKTFVHSTELFECCEINKAPLLKDEHKVVRAKWAEDYVDYGEK</sequence>
<keyword evidence="4" id="KW-1185">Reference proteome</keyword>
<accession>A0AAV2YRI9</accession>
<feature type="non-terminal residue" evidence="3">
    <location>
        <position position="1"/>
    </location>
</feature>
<keyword evidence="1" id="KW-0812">Transmembrane</keyword>
<dbReference type="Gene3D" id="1.10.10.10">
    <property type="entry name" value="Winged helix-like DNA-binding domain superfamily/Winged helix DNA-binding domain"/>
    <property type="match status" value="1"/>
</dbReference>
<dbReference type="GO" id="GO:0003677">
    <property type="term" value="F:DNA binding"/>
    <property type="evidence" value="ECO:0007669"/>
    <property type="project" value="InterPro"/>
</dbReference>
<feature type="domain" description="Tc3 transposase DNA binding" evidence="2">
    <location>
        <begin position="80"/>
        <end position="111"/>
    </location>
</feature>
<reference evidence="3" key="1">
    <citation type="submission" date="2022-11" db="EMBL/GenBank/DDBJ databases">
        <authorList>
            <person name="Morgan W.R."/>
            <person name="Tartar A."/>
        </authorList>
    </citation>
    <scope>NUCLEOTIDE SEQUENCE</scope>
    <source>
        <strain evidence="3">ARSEF 373</strain>
    </source>
</reference>
<dbReference type="Proteomes" id="UP001146120">
    <property type="component" value="Unassembled WGS sequence"/>
</dbReference>
<feature type="transmembrane region" description="Helical" evidence="1">
    <location>
        <begin position="34"/>
        <end position="58"/>
    </location>
</feature>
<name>A0AAV2YRI9_9STRA</name>
<protein>
    <recommendedName>
        <fullName evidence="2">Tc3 transposase DNA binding domain-containing protein</fullName>
    </recommendedName>
</protein>
<gene>
    <name evidence="3" type="ORF">N0F65_003036</name>
</gene>
<dbReference type="Gene3D" id="1.10.10.60">
    <property type="entry name" value="Homeodomain-like"/>
    <property type="match status" value="1"/>
</dbReference>
<dbReference type="Pfam" id="PF11427">
    <property type="entry name" value="HTH_Tnp_Tc3_1"/>
    <property type="match status" value="1"/>
</dbReference>
<dbReference type="AlphaFoldDB" id="A0AAV2YRI9"/>
<keyword evidence="1" id="KW-0472">Membrane</keyword>
<dbReference type="InterPro" id="IPR025898">
    <property type="entry name" value="Tc3_transposase_DNA-bd_dom"/>
</dbReference>
<evidence type="ECO:0000259" key="2">
    <source>
        <dbReference type="Pfam" id="PF11427"/>
    </source>
</evidence>